<dbReference type="Proteomes" id="UP000663508">
    <property type="component" value="Chromosome"/>
</dbReference>
<dbReference type="EMBL" id="AP024145">
    <property type="protein sequence ID" value="BCM81795.1"/>
    <property type="molecule type" value="Genomic_DNA"/>
</dbReference>
<name>A0A8H8WP79_9HYPH</name>
<proteinExistence type="predicted"/>
<evidence type="ECO:0000313" key="4">
    <source>
        <dbReference type="Proteomes" id="UP000663508"/>
    </source>
</evidence>
<protein>
    <submittedName>
        <fullName evidence="3">Uncharacterized protein</fullName>
    </submittedName>
</protein>
<gene>
    <name evidence="3" type="ORF">mvi_02560</name>
</gene>
<evidence type="ECO:0000313" key="3">
    <source>
        <dbReference type="EMBL" id="BCM81795.1"/>
    </source>
</evidence>
<keyword evidence="2" id="KW-0472">Membrane</keyword>
<feature type="transmembrane region" description="Helical" evidence="2">
    <location>
        <begin position="57"/>
        <end position="76"/>
    </location>
</feature>
<reference evidence="3" key="1">
    <citation type="submission" date="2020-11" db="EMBL/GenBank/DDBJ databases">
        <title>Complete genome sequence of a novel pathogenic Methylobacterium strain isolated from rice in Vietnam.</title>
        <authorList>
            <person name="Lai K."/>
            <person name="Okazaki S."/>
            <person name="Higashi K."/>
            <person name="Mori H."/>
            <person name="Toyoda A."/>
            <person name="Kurokawa K."/>
        </authorList>
    </citation>
    <scope>NUCLEOTIDE SEQUENCE</scope>
    <source>
        <strain evidence="3">VL1</strain>
    </source>
</reference>
<evidence type="ECO:0000256" key="2">
    <source>
        <dbReference type="SAM" id="Phobius"/>
    </source>
</evidence>
<feature type="compositionally biased region" description="Basic and acidic residues" evidence="1">
    <location>
        <begin position="44"/>
        <end position="53"/>
    </location>
</feature>
<keyword evidence="2" id="KW-1133">Transmembrane helix</keyword>
<feature type="region of interest" description="Disordered" evidence="1">
    <location>
        <begin position="1"/>
        <end position="53"/>
    </location>
</feature>
<accession>A0A8H8WP79</accession>
<organism evidence="3 4">
    <name type="scientific">Methylobacterium indicum</name>
    <dbReference type="NCBI Taxonomy" id="1775910"/>
    <lineage>
        <taxon>Bacteria</taxon>
        <taxon>Pseudomonadati</taxon>
        <taxon>Pseudomonadota</taxon>
        <taxon>Alphaproteobacteria</taxon>
        <taxon>Hyphomicrobiales</taxon>
        <taxon>Methylobacteriaceae</taxon>
        <taxon>Methylobacterium</taxon>
    </lineage>
</organism>
<dbReference type="KEGG" id="mind:mvi_02560"/>
<dbReference type="AlphaFoldDB" id="A0A8H8WP79"/>
<keyword evidence="2" id="KW-0812">Transmembrane</keyword>
<sequence length="112" mass="11547">MSQSASPAFPWRERAAAPRLPWSSPGEAGGSTRRGEGFSAMHQDAIRPHRDRPGASARGIVLTLLGVVIGSAGYYASWRYQTPLGTIGGIAGLALCVVGTSHGHEGGTPHAG</sequence>
<evidence type="ECO:0000256" key="1">
    <source>
        <dbReference type="SAM" id="MobiDB-lite"/>
    </source>
</evidence>